<dbReference type="EMBL" id="ML994118">
    <property type="protein sequence ID" value="KAF2198786.1"/>
    <property type="molecule type" value="Genomic_DNA"/>
</dbReference>
<reference evidence="2" key="1">
    <citation type="journal article" date="2020" name="Stud. Mycol.">
        <title>101 Dothideomycetes genomes: a test case for predicting lifestyles and emergence of pathogens.</title>
        <authorList>
            <person name="Haridas S."/>
            <person name="Albert R."/>
            <person name="Binder M."/>
            <person name="Bloem J."/>
            <person name="Labutti K."/>
            <person name="Salamov A."/>
            <person name="Andreopoulos B."/>
            <person name="Baker S."/>
            <person name="Barry K."/>
            <person name="Bills G."/>
            <person name="Bluhm B."/>
            <person name="Cannon C."/>
            <person name="Castanera R."/>
            <person name="Culley D."/>
            <person name="Daum C."/>
            <person name="Ezra D."/>
            <person name="Gonzalez J."/>
            <person name="Henrissat B."/>
            <person name="Kuo A."/>
            <person name="Liang C."/>
            <person name="Lipzen A."/>
            <person name="Lutzoni F."/>
            <person name="Magnuson J."/>
            <person name="Mondo S."/>
            <person name="Nolan M."/>
            <person name="Ohm R."/>
            <person name="Pangilinan J."/>
            <person name="Park H.-J."/>
            <person name="Ramirez L."/>
            <person name="Alfaro M."/>
            <person name="Sun H."/>
            <person name="Tritt A."/>
            <person name="Yoshinaga Y."/>
            <person name="Zwiers L.-H."/>
            <person name="Turgeon B."/>
            <person name="Goodwin S."/>
            <person name="Spatafora J."/>
            <person name="Crous P."/>
            <person name="Grigoriev I."/>
        </authorList>
    </citation>
    <scope>NUCLEOTIDE SEQUENCE</scope>
    <source>
        <strain evidence="2">ATCC 74209</strain>
    </source>
</reference>
<protein>
    <submittedName>
        <fullName evidence="2">Uncharacterized protein</fullName>
    </submittedName>
</protein>
<dbReference type="Gene3D" id="6.10.110.10">
    <property type="match status" value="1"/>
</dbReference>
<dbReference type="OrthoDB" id="3686831at2759"/>
<comment type="caution">
    <text evidence="2">The sequence shown here is derived from an EMBL/GenBank/DDBJ whole genome shotgun (WGS) entry which is preliminary data.</text>
</comment>
<feature type="transmembrane region" description="Helical" evidence="1">
    <location>
        <begin position="20"/>
        <end position="43"/>
    </location>
</feature>
<gene>
    <name evidence="2" type="ORF">GQ43DRAFT_443051</name>
</gene>
<evidence type="ECO:0000256" key="1">
    <source>
        <dbReference type="SAM" id="Phobius"/>
    </source>
</evidence>
<name>A0A9P4MPZ7_9PLEO</name>
<dbReference type="Proteomes" id="UP000799536">
    <property type="component" value="Unassembled WGS sequence"/>
</dbReference>
<evidence type="ECO:0000313" key="2">
    <source>
        <dbReference type="EMBL" id="KAF2198786.1"/>
    </source>
</evidence>
<dbReference type="InterPro" id="IPR038213">
    <property type="entry name" value="IFI6/IFI27-like_sf"/>
</dbReference>
<keyword evidence="1" id="KW-1133">Transmembrane helix</keyword>
<dbReference type="AlphaFoldDB" id="A0A9P4MPZ7"/>
<sequence length="153" mass="16073">MDYFNAAKDWITQNPQQAAFYVGGAGSAAIAVAPAIVTAPLLAAMGFTNMGPAAGSLASAFQSYLGPTISSTPFAYLQSAAMNGYGAATVTSWAQSLGMTGAMAGKLFGDSYRDGSKYKAAADAAQKVWEEWYRENGDYETQSEAKFEGEETK</sequence>
<evidence type="ECO:0000313" key="3">
    <source>
        <dbReference type="Proteomes" id="UP000799536"/>
    </source>
</evidence>
<keyword evidence="3" id="KW-1185">Reference proteome</keyword>
<keyword evidence="1" id="KW-0812">Transmembrane</keyword>
<keyword evidence="1" id="KW-0472">Membrane</keyword>
<accession>A0A9P4MPZ7</accession>
<organism evidence="2 3">
    <name type="scientific">Delitschia confertaspora ATCC 74209</name>
    <dbReference type="NCBI Taxonomy" id="1513339"/>
    <lineage>
        <taxon>Eukaryota</taxon>
        <taxon>Fungi</taxon>
        <taxon>Dikarya</taxon>
        <taxon>Ascomycota</taxon>
        <taxon>Pezizomycotina</taxon>
        <taxon>Dothideomycetes</taxon>
        <taxon>Pleosporomycetidae</taxon>
        <taxon>Pleosporales</taxon>
        <taxon>Delitschiaceae</taxon>
        <taxon>Delitschia</taxon>
    </lineage>
</organism>
<proteinExistence type="predicted"/>